<reference evidence="2 3" key="1">
    <citation type="submission" date="2019-06" db="EMBL/GenBank/DDBJ databases">
        <title>Spirosoma utsteinense sp. nov. isolated from Antarctic ice-free soils.</title>
        <authorList>
            <person name="Tahon G."/>
        </authorList>
    </citation>
    <scope>NUCLEOTIDE SEQUENCE [LARGE SCALE GENOMIC DNA]</scope>
    <source>
        <strain evidence="2 3">LMG 31447</strain>
    </source>
</reference>
<organism evidence="2 3">
    <name type="scientific">Spirosoma utsteinense</name>
    <dbReference type="NCBI Taxonomy" id="2585773"/>
    <lineage>
        <taxon>Bacteria</taxon>
        <taxon>Pseudomonadati</taxon>
        <taxon>Bacteroidota</taxon>
        <taxon>Cytophagia</taxon>
        <taxon>Cytophagales</taxon>
        <taxon>Cytophagaceae</taxon>
        <taxon>Spirosoma</taxon>
    </lineage>
</organism>
<name>A0ABR6WCQ2_9BACT</name>
<dbReference type="EMBL" id="VFIA01000043">
    <property type="protein sequence ID" value="MBC3794341.1"/>
    <property type="molecule type" value="Genomic_DNA"/>
</dbReference>
<proteinExistence type="predicted"/>
<feature type="transmembrane region" description="Helical" evidence="1">
    <location>
        <begin position="9"/>
        <end position="27"/>
    </location>
</feature>
<comment type="caution">
    <text evidence="2">The sequence shown here is derived from an EMBL/GenBank/DDBJ whole genome shotgun (WGS) entry which is preliminary data.</text>
</comment>
<keyword evidence="1" id="KW-0812">Transmembrane</keyword>
<keyword evidence="1" id="KW-0472">Membrane</keyword>
<keyword evidence="1" id="KW-1133">Transmembrane helix</keyword>
<sequence>MSVWKNPTFYFRSIATFLVIVLIDWLIESGFQLFRGRSFSEVTDNYKIPFTYLAIAAAIVYSNLKRSD</sequence>
<evidence type="ECO:0000256" key="1">
    <source>
        <dbReference type="SAM" id="Phobius"/>
    </source>
</evidence>
<dbReference type="Proteomes" id="UP000700732">
    <property type="component" value="Unassembled WGS sequence"/>
</dbReference>
<gene>
    <name evidence="2" type="ORF">FH603_4868</name>
</gene>
<evidence type="ECO:0000313" key="2">
    <source>
        <dbReference type="EMBL" id="MBC3794341.1"/>
    </source>
</evidence>
<feature type="transmembrane region" description="Helical" evidence="1">
    <location>
        <begin position="47"/>
        <end position="64"/>
    </location>
</feature>
<accession>A0ABR6WCQ2</accession>
<protein>
    <submittedName>
        <fullName evidence="2">Uncharacterized protein</fullName>
    </submittedName>
</protein>
<keyword evidence="3" id="KW-1185">Reference proteome</keyword>
<evidence type="ECO:0000313" key="3">
    <source>
        <dbReference type="Proteomes" id="UP000700732"/>
    </source>
</evidence>